<dbReference type="Proteomes" id="UP000324797">
    <property type="component" value="Unassembled WGS sequence"/>
</dbReference>
<evidence type="ECO:0000256" key="2">
    <source>
        <dbReference type="ARBA" id="ARBA00010742"/>
    </source>
</evidence>
<proteinExistence type="inferred from homology"/>
<feature type="signal peptide" evidence="4">
    <location>
        <begin position="1"/>
        <end position="41"/>
    </location>
</feature>
<gene>
    <name evidence="6" type="ORF">FXV83_41075</name>
</gene>
<organism evidence="6 7">
    <name type="scientific">Bradyrhizobium hipponense</name>
    <dbReference type="NCBI Taxonomy" id="2605638"/>
    <lineage>
        <taxon>Bacteria</taxon>
        <taxon>Pseudomonadati</taxon>
        <taxon>Pseudomonadota</taxon>
        <taxon>Alphaproteobacteria</taxon>
        <taxon>Hyphomicrobiales</taxon>
        <taxon>Nitrobacteraceae</taxon>
        <taxon>Bradyrhizobium</taxon>
    </lineage>
</organism>
<accession>A0A5S4YBP2</accession>
<reference evidence="6 7" key="1">
    <citation type="submission" date="2019-08" db="EMBL/GenBank/DDBJ databases">
        <title>Bradyrhizobium hipponensis sp. nov., a rhizobium isolated from a Lupinus angustifolius root nodule in Tunisia.</title>
        <authorList>
            <person name="Off K."/>
            <person name="Rejili M."/>
            <person name="Mars M."/>
            <person name="Brachmann A."/>
            <person name="Marin M."/>
        </authorList>
    </citation>
    <scope>NUCLEOTIDE SEQUENCE [LARGE SCALE GENOMIC DNA]</scope>
    <source>
        <strain evidence="7">aSej3</strain>
    </source>
</reference>
<dbReference type="EMBL" id="VSTH01000244">
    <property type="protein sequence ID" value="TYO60917.1"/>
    <property type="molecule type" value="Genomic_DNA"/>
</dbReference>
<comment type="caution">
    <text evidence="6">The sequence shown here is derived from an EMBL/GenBank/DDBJ whole genome shotgun (WGS) entry which is preliminary data.</text>
</comment>
<comment type="subcellular location">
    <subcellularLocation>
        <location evidence="1">Periplasm</location>
    </subcellularLocation>
</comment>
<dbReference type="Gene3D" id="3.40.190.10">
    <property type="entry name" value="Periplasmic binding protein-like II"/>
    <property type="match status" value="2"/>
</dbReference>
<evidence type="ECO:0000313" key="6">
    <source>
        <dbReference type="EMBL" id="TYO60917.1"/>
    </source>
</evidence>
<dbReference type="Pfam" id="PF09084">
    <property type="entry name" value="NMT1"/>
    <property type="match status" value="1"/>
</dbReference>
<dbReference type="InterPro" id="IPR015168">
    <property type="entry name" value="SsuA/THI5"/>
</dbReference>
<sequence>MNAILRLRRARRARLGRATRKTLRVLLAGAVALGLTAQAFAEPPLENSEIRYQGSAGQVTFIELAEDLGYLAPLKLKWIGNTISGPQDIQTVVTGDIDIGGAFYGAILKLIAAKVPVKAVVGYYGSDANTYYGYFVKEDSPIKAGRDLIGKKVAVNTLGAHLEFVLREYLARNGLSAGEARQVTLVAIPPVSGEQALRQGQVEVSALGGVLRDKALERGGIRSLFADTDLFGQFTGGAYVLREKFIKDNPNASRKLVEGISRAIEWAQITPPEEVRVRFDRIIAERKRNEDASSIKYWKSTGVASKGGVISDSEIQVWIDWLVKDGLFKPGQVKASDTYTNAFNYFRPGKTAEAQ</sequence>
<evidence type="ECO:0000313" key="7">
    <source>
        <dbReference type="Proteomes" id="UP000324797"/>
    </source>
</evidence>
<dbReference type="PANTHER" id="PTHR30024:SF47">
    <property type="entry name" value="TAURINE-BINDING PERIPLASMIC PROTEIN"/>
    <property type="match status" value="1"/>
</dbReference>
<dbReference type="AlphaFoldDB" id="A0A5S4YBP2"/>
<evidence type="ECO:0000259" key="5">
    <source>
        <dbReference type="Pfam" id="PF09084"/>
    </source>
</evidence>
<feature type="domain" description="SsuA/THI5-like" evidence="5">
    <location>
        <begin position="86"/>
        <end position="272"/>
    </location>
</feature>
<evidence type="ECO:0000256" key="4">
    <source>
        <dbReference type="SAM" id="SignalP"/>
    </source>
</evidence>
<keyword evidence="7" id="KW-1185">Reference proteome</keyword>
<evidence type="ECO:0000256" key="1">
    <source>
        <dbReference type="ARBA" id="ARBA00004418"/>
    </source>
</evidence>
<protein>
    <submittedName>
        <fullName evidence="6">ABC transporter substrate-binding protein</fullName>
    </submittedName>
</protein>
<dbReference type="PANTHER" id="PTHR30024">
    <property type="entry name" value="ALIPHATIC SULFONATES-BINDING PROTEIN-RELATED"/>
    <property type="match status" value="1"/>
</dbReference>
<name>A0A5S4YBP2_9BRAD</name>
<dbReference type="SUPFAM" id="SSF53850">
    <property type="entry name" value="Periplasmic binding protein-like II"/>
    <property type="match status" value="1"/>
</dbReference>
<evidence type="ECO:0000256" key="3">
    <source>
        <dbReference type="ARBA" id="ARBA00022729"/>
    </source>
</evidence>
<dbReference type="GO" id="GO:0042597">
    <property type="term" value="C:periplasmic space"/>
    <property type="evidence" value="ECO:0007669"/>
    <property type="project" value="UniProtKB-SubCell"/>
</dbReference>
<comment type="similarity">
    <text evidence="2">Belongs to the bacterial solute-binding protein SsuA/TauA family.</text>
</comment>
<feature type="chain" id="PRO_5024340405" evidence="4">
    <location>
        <begin position="42"/>
        <end position="355"/>
    </location>
</feature>
<keyword evidence="3 4" id="KW-0732">Signal</keyword>